<sequence>MVHPSYEPIPASESDEKLSSIPDARQARLTLARTLLPWLAHVVFFTISLTTLFSGLYFHRQATKSCIEKVSAYSPALSTVEYYDTRYNGSLAWPSPFRGAPSPEVDEAWARYTDVSMFTVDLDTVLRIGKDPTLANLLRMYTHLDYYSALEPAFSDP</sequence>
<keyword evidence="2" id="KW-1133">Transmembrane helix</keyword>
<dbReference type="GO" id="GO:0043386">
    <property type="term" value="P:mycotoxin biosynthetic process"/>
    <property type="evidence" value="ECO:0007669"/>
    <property type="project" value="InterPro"/>
</dbReference>
<protein>
    <submittedName>
        <fullName evidence="3">Uncharacterized protein</fullName>
    </submittedName>
</protein>
<name>A0A9W8XLF7_9PLEO</name>
<evidence type="ECO:0000256" key="2">
    <source>
        <dbReference type="SAM" id="Phobius"/>
    </source>
</evidence>
<dbReference type="EMBL" id="JAPEUX010000005">
    <property type="protein sequence ID" value="KAJ4352401.1"/>
    <property type="molecule type" value="Genomic_DNA"/>
</dbReference>
<keyword evidence="2" id="KW-0472">Membrane</keyword>
<keyword evidence="2" id="KW-0812">Transmembrane</keyword>
<comment type="similarity">
    <text evidence="1">Belongs to the ustYa family.</text>
</comment>
<dbReference type="Pfam" id="PF11807">
    <property type="entry name" value="UstYa"/>
    <property type="match status" value="1"/>
</dbReference>
<dbReference type="InterPro" id="IPR021765">
    <property type="entry name" value="UstYa-like"/>
</dbReference>
<feature type="transmembrane region" description="Helical" evidence="2">
    <location>
        <begin position="38"/>
        <end position="58"/>
    </location>
</feature>
<dbReference type="AlphaFoldDB" id="A0A9W8XLF7"/>
<organism evidence="3 4">
    <name type="scientific">Didymosphaeria variabile</name>
    <dbReference type="NCBI Taxonomy" id="1932322"/>
    <lineage>
        <taxon>Eukaryota</taxon>
        <taxon>Fungi</taxon>
        <taxon>Dikarya</taxon>
        <taxon>Ascomycota</taxon>
        <taxon>Pezizomycotina</taxon>
        <taxon>Dothideomycetes</taxon>
        <taxon>Pleosporomycetidae</taxon>
        <taxon>Pleosporales</taxon>
        <taxon>Massarineae</taxon>
        <taxon>Didymosphaeriaceae</taxon>
        <taxon>Didymosphaeria</taxon>
    </lineage>
</organism>
<proteinExistence type="inferred from homology"/>
<keyword evidence="4" id="KW-1185">Reference proteome</keyword>
<comment type="caution">
    <text evidence="3">The sequence shown here is derived from an EMBL/GenBank/DDBJ whole genome shotgun (WGS) entry which is preliminary data.</text>
</comment>
<dbReference type="Proteomes" id="UP001140513">
    <property type="component" value="Unassembled WGS sequence"/>
</dbReference>
<dbReference type="GeneID" id="80911279"/>
<dbReference type="OrthoDB" id="3687641at2759"/>
<dbReference type="RefSeq" id="XP_056070757.1">
    <property type="nucleotide sequence ID" value="XM_056216510.1"/>
</dbReference>
<evidence type="ECO:0000256" key="1">
    <source>
        <dbReference type="ARBA" id="ARBA00035112"/>
    </source>
</evidence>
<evidence type="ECO:0000313" key="4">
    <source>
        <dbReference type="Proteomes" id="UP001140513"/>
    </source>
</evidence>
<evidence type="ECO:0000313" key="3">
    <source>
        <dbReference type="EMBL" id="KAJ4352401.1"/>
    </source>
</evidence>
<accession>A0A9W8XLF7</accession>
<gene>
    <name evidence="3" type="ORF">N0V89_007749</name>
</gene>
<reference evidence="3" key="1">
    <citation type="submission" date="2022-10" db="EMBL/GenBank/DDBJ databases">
        <title>Tapping the CABI collections for fungal endophytes: first genome assemblies for Collariella, Neodidymelliopsis, Ascochyta clinopodiicola, Didymella pomorum, Didymosphaeria variabile, Neocosmospora piperis and Neocucurbitaria cava.</title>
        <authorList>
            <person name="Hill R."/>
        </authorList>
    </citation>
    <scope>NUCLEOTIDE SEQUENCE</scope>
    <source>
        <strain evidence="3">IMI 356815</strain>
    </source>
</reference>